<gene>
    <name evidence="9" type="ORF">SAMN04489712_14029</name>
</gene>
<dbReference type="SUPFAM" id="SSF51679">
    <property type="entry name" value="Bacterial luciferase-like"/>
    <property type="match status" value="1"/>
</dbReference>
<dbReference type="EMBL" id="FNVO01000040">
    <property type="protein sequence ID" value="SEG93753.1"/>
    <property type="molecule type" value="Genomic_DNA"/>
</dbReference>
<keyword evidence="3" id="KW-0560">Oxidoreductase</keyword>
<evidence type="ECO:0000256" key="7">
    <source>
        <dbReference type="SAM" id="MobiDB-lite"/>
    </source>
</evidence>
<sequence length="450" mass="49128">MNDTGRQMHLAVFAQGLGAAQSVWRSPRTEPDKVHTLGHWARVAQVAEEGKLDAVFIADALNLSTSIGSDATERPDPIAVLSALSAVTSRIGLVGTSSTTYNQPFTVARQFATLDHLSGGRAGWNIVTTAIAAAAGNYGSAELPEHEARYERAEEFVEVVTRLWDGWQEDAIVLDREAGVYADLARIRRLDHEGGHFTVRGPLTIPRPPQGWPLLVQAGSSPTGMNLAARFADMVFTTQFDIKDARAFVDRMRELVTAKGRDPFAVAVMPGVTPIVGRTVQEARDLARELGDLVRPEATLAFMQQMFGGIDFTVYDLDEPFPDVRDLLPPHASVSRPRLFMAMAEEEGLTLRQVAQRIGLSTGHRSIVGTPDQIADELATWFTEEAADGFNLMPADLPRGLEDFVEEVVPRLQDRGLFRKEYTGSTLREHLGAPAPEPVHGNGPSMAESK</sequence>
<dbReference type="CDD" id="cd01095">
    <property type="entry name" value="Nitrilotriacetate_monoxgenase"/>
    <property type="match status" value="1"/>
</dbReference>
<dbReference type="InterPro" id="IPR051260">
    <property type="entry name" value="Diverse_substr_monoxygenases"/>
</dbReference>
<name>A0A1H6E8Z9_9ACTN</name>
<dbReference type="PANTHER" id="PTHR30011:SF16">
    <property type="entry name" value="C2H2 FINGER DOMAIN TRANSCRIPTION FACTOR (EUROFUNG)-RELATED"/>
    <property type="match status" value="1"/>
</dbReference>
<feature type="binding site" evidence="6">
    <location>
        <position position="221"/>
    </location>
    <ligand>
        <name>FMN</name>
        <dbReference type="ChEBI" id="CHEBI:58210"/>
    </ligand>
</feature>
<feature type="region of interest" description="Disordered" evidence="7">
    <location>
        <begin position="428"/>
        <end position="450"/>
    </location>
</feature>
<dbReference type="InterPro" id="IPR036661">
    <property type="entry name" value="Luciferase-like_sf"/>
</dbReference>
<feature type="binding site" evidence="6">
    <location>
        <position position="146"/>
    </location>
    <ligand>
        <name>FMN</name>
        <dbReference type="ChEBI" id="CHEBI:58210"/>
    </ligand>
</feature>
<evidence type="ECO:0000256" key="6">
    <source>
        <dbReference type="PIRSR" id="PIRSR000337-1"/>
    </source>
</evidence>
<dbReference type="RefSeq" id="WP_103944697.1">
    <property type="nucleotide sequence ID" value="NZ_FNVO01000040.1"/>
</dbReference>
<dbReference type="InterPro" id="IPR011251">
    <property type="entry name" value="Luciferase-like_dom"/>
</dbReference>
<evidence type="ECO:0000256" key="4">
    <source>
        <dbReference type="ARBA" id="ARBA00023033"/>
    </source>
</evidence>
<feature type="domain" description="Luciferase-like" evidence="8">
    <location>
        <begin position="31"/>
        <end position="381"/>
    </location>
</feature>
<evidence type="ECO:0000256" key="5">
    <source>
        <dbReference type="ARBA" id="ARBA00033748"/>
    </source>
</evidence>
<dbReference type="GO" id="GO:0004497">
    <property type="term" value="F:monooxygenase activity"/>
    <property type="evidence" value="ECO:0007669"/>
    <property type="project" value="UniProtKB-KW"/>
</dbReference>
<proteinExistence type="inferred from homology"/>
<dbReference type="PIRSF" id="PIRSF000337">
    <property type="entry name" value="NTA_MOA"/>
    <property type="match status" value="1"/>
</dbReference>
<evidence type="ECO:0000256" key="1">
    <source>
        <dbReference type="ARBA" id="ARBA00022630"/>
    </source>
</evidence>
<keyword evidence="2 6" id="KW-0288">FMN</keyword>
<dbReference type="Proteomes" id="UP000236723">
    <property type="component" value="Unassembled WGS sequence"/>
</dbReference>
<comment type="similarity">
    <text evidence="5">Belongs to the NtaA/SnaA/DszA monooxygenase family.</text>
</comment>
<dbReference type="Gene3D" id="3.20.20.30">
    <property type="entry name" value="Luciferase-like domain"/>
    <property type="match status" value="1"/>
</dbReference>
<evidence type="ECO:0000256" key="3">
    <source>
        <dbReference type="ARBA" id="ARBA00023002"/>
    </source>
</evidence>
<accession>A0A1H6E8Z9</accession>
<dbReference type="AlphaFoldDB" id="A0A1H6E8Z9"/>
<protein>
    <submittedName>
        <fullName evidence="9">FMN-dependent oxidoreductase, nitrilotriacetate monooxygenase family</fullName>
    </submittedName>
</protein>
<dbReference type="GO" id="GO:0016705">
    <property type="term" value="F:oxidoreductase activity, acting on paired donors, with incorporation or reduction of molecular oxygen"/>
    <property type="evidence" value="ECO:0007669"/>
    <property type="project" value="InterPro"/>
</dbReference>
<organism evidence="9 10">
    <name type="scientific">Thermomonospora echinospora</name>
    <dbReference type="NCBI Taxonomy" id="1992"/>
    <lineage>
        <taxon>Bacteria</taxon>
        <taxon>Bacillati</taxon>
        <taxon>Actinomycetota</taxon>
        <taxon>Actinomycetes</taxon>
        <taxon>Streptosporangiales</taxon>
        <taxon>Thermomonosporaceae</taxon>
        <taxon>Thermomonospora</taxon>
    </lineage>
</organism>
<feature type="binding site" evidence="6">
    <location>
        <position position="59"/>
    </location>
    <ligand>
        <name>FMN</name>
        <dbReference type="ChEBI" id="CHEBI:58210"/>
    </ligand>
</feature>
<keyword evidence="4 9" id="KW-0503">Monooxygenase</keyword>
<dbReference type="Pfam" id="PF00296">
    <property type="entry name" value="Bac_luciferase"/>
    <property type="match status" value="1"/>
</dbReference>
<reference evidence="10" key="1">
    <citation type="submission" date="2016-10" db="EMBL/GenBank/DDBJ databases">
        <authorList>
            <person name="Varghese N."/>
            <person name="Submissions S."/>
        </authorList>
    </citation>
    <scope>NUCLEOTIDE SEQUENCE [LARGE SCALE GENOMIC DNA]</scope>
    <source>
        <strain evidence="10">DSM 43163</strain>
    </source>
</reference>
<keyword evidence="10" id="KW-1185">Reference proteome</keyword>
<dbReference type="PANTHER" id="PTHR30011">
    <property type="entry name" value="ALKANESULFONATE MONOOXYGENASE-RELATED"/>
    <property type="match status" value="1"/>
</dbReference>
<evidence type="ECO:0000313" key="9">
    <source>
        <dbReference type="EMBL" id="SEG93753.1"/>
    </source>
</evidence>
<feature type="binding site" evidence="6">
    <location>
        <position position="96"/>
    </location>
    <ligand>
        <name>FMN</name>
        <dbReference type="ChEBI" id="CHEBI:58210"/>
    </ligand>
</feature>
<feature type="binding site" evidence="6">
    <location>
        <position position="150"/>
    </location>
    <ligand>
        <name>FMN</name>
        <dbReference type="ChEBI" id="CHEBI:58210"/>
    </ligand>
</feature>
<evidence type="ECO:0000259" key="8">
    <source>
        <dbReference type="Pfam" id="PF00296"/>
    </source>
</evidence>
<evidence type="ECO:0000256" key="2">
    <source>
        <dbReference type="ARBA" id="ARBA00022643"/>
    </source>
</evidence>
<dbReference type="NCBIfam" id="TIGR03860">
    <property type="entry name" value="FMN_nitrolo"/>
    <property type="match status" value="1"/>
</dbReference>
<dbReference type="OrthoDB" id="8320141at2"/>
<evidence type="ECO:0000313" key="10">
    <source>
        <dbReference type="Proteomes" id="UP000236723"/>
    </source>
</evidence>
<dbReference type="InterPro" id="IPR016215">
    <property type="entry name" value="NTA_MOA"/>
</dbReference>
<feature type="binding site" evidence="6">
    <location>
        <position position="220"/>
    </location>
    <ligand>
        <name>FMN</name>
        <dbReference type="ChEBI" id="CHEBI:58210"/>
    </ligand>
</feature>
<keyword evidence="1 6" id="KW-0285">Flavoprotein</keyword>